<dbReference type="InterPro" id="IPR014722">
    <property type="entry name" value="Rib_uL2_dom2"/>
</dbReference>
<dbReference type="InterPro" id="IPR008991">
    <property type="entry name" value="Translation_prot_SH3-like_sf"/>
</dbReference>
<dbReference type="Pfam" id="PF12854">
    <property type="entry name" value="PPR_1"/>
    <property type="match status" value="1"/>
</dbReference>
<dbReference type="GO" id="GO:0003746">
    <property type="term" value="F:translation elongation factor activity"/>
    <property type="evidence" value="ECO:0007669"/>
    <property type="project" value="InterPro"/>
</dbReference>
<dbReference type="GO" id="GO:0043022">
    <property type="term" value="F:ribosome binding"/>
    <property type="evidence" value="ECO:0007669"/>
    <property type="project" value="InterPro"/>
</dbReference>
<accession>A0A2I0JP27</accession>
<dbReference type="FunFam" id="2.30.30.30:FF:000012">
    <property type="entry name" value="Eukaryotic translation initiation factor 5A"/>
    <property type="match status" value="1"/>
</dbReference>
<dbReference type="SUPFAM" id="SSF50104">
    <property type="entry name" value="Translation proteins SH3-like domain"/>
    <property type="match status" value="1"/>
</dbReference>
<dbReference type="InterPro" id="IPR002885">
    <property type="entry name" value="PPR_rpt"/>
</dbReference>
<gene>
    <name evidence="4" type="ORF">CRG98_021609</name>
</gene>
<feature type="repeat" description="PPR" evidence="2">
    <location>
        <begin position="266"/>
        <end position="296"/>
    </location>
</feature>
<dbReference type="Proteomes" id="UP000233551">
    <property type="component" value="Unassembled WGS sequence"/>
</dbReference>
<feature type="domain" description="Translation initiation factor 5A-like N-terminal" evidence="3">
    <location>
        <begin position="163"/>
        <end position="219"/>
    </location>
</feature>
<dbReference type="AlphaFoldDB" id="A0A2I0JP27"/>
<reference evidence="4 5" key="1">
    <citation type="submission" date="2017-11" db="EMBL/GenBank/DDBJ databases">
        <title>De-novo sequencing of pomegranate (Punica granatum L.) genome.</title>
        <authorList>
            <person name="Akparov Z."/>
            <person name="Amiraslanov A."/>
            <person name="Hajiyeva S."/>
            <person name="Abbasov M."/>
            <person name="Kaur K."/>
            <person name="Hamwieh A."/>
            <person name="Solovyev V."/>
            <person name="Salamov A."/>
            <person name="Braich B."/>
            <person name="Kosarev P."/>
            <person name="Mahmoud A."/>
            <person name="Hajiyev E."/>
            <person name="Babayeva S."/>
            <person name="Izzatullayeva V."/>
            <person name="Mammadov A."/>
            <person name="Mammadov A."/>
            <person name="Sharifova S."/>
            <person name="Ojaghi J."/>
            <person name="Eynullazada K."/>
            <person name="Bayramov B."/>
            <person name="Abdulazimova A."/>
            <person name="Shahmuradov I."/>
        </authorList>
    </citation>
    <scope>NUCLEOTIDE SEQUENCE [LARGE SCALE GENOMIC DNA]</scope>
    <source>
        <strain evidence="5">cv. AG2017</strain>
        <tissue evidence="4">Leaf</tissue>
    </source>
</reference>
<sequence>MKNISYALAVGSLIYAQVCTRLDICLAIGLMGCYQSNPGIQHWVATKKDMRYLQGTKDYRLTYKHTDHLRVVSPPWFVYSILRVYHETCGKSSTSSRQWLKGAWSGNAETEKSKERESCHMQGGIHRVEIERARRESLCNNSRILKMESNFDSVCEKEYIICRTGTIRKNGYIVIKNRPSKLVEVSTSKTGKHDHGKCHFVRIDIFNAKKLEDIVPSSHNCDIPHVTRTDYQLIDISEDGFESLLIENDLRREFYNQMVEENHLPDIVTHNTLLGALCKEGMVNEAVQLLQLCGTSFAPSLISYNILIDGFAKTGDMKKAMSIYDEMMGNGIKADDITHRSLFWGFFRANLLEEAVDILKGDGQKESQDWIHDQ</sequence>
<evidence type="ECO:0000256" key="1">
    <source>
        <dbReference type="ARBA" id="ARBA00022737"/>
    </source>
</evidence>
<dbReference type="PROSITE" id="PS51375">
    <property type="entry name" value="PPR"/>
    <property type="match status" value="2"/>
</dbReference>
<evidence type="ECO:0000313" key="4">
    <source>
        <dbReference type="EMBL" id="PKI58029.1"/>
    </source>
</evidence>
<dbReference type="InterPro" id="IPR001884">
    <property type="entry name" value="IF5A-like"/>
</dbReference>
<dbReference type="Pfam" id="PF13041">
    <property type="entry name" value="PPR_2"/>
    <property type="match status" value="1"/>
</dbReference>
<evidence type="ECO:0000259" key="3">
    <source>
        <dbReference type="Pfam" id="PF21485"/>
    </source>
</evidence>
<dbReference type="Pfam" id="PF21485">
    <property type="entry name" value="IF5A-like_N"/>
    <property type="match status" value="1"/>
</dbReference>
<dbReference type="GO" id="GO:0045901">
    <property type="term" value="P:positive regulation of translational elongation"/>
    <property type="evidence" value="ECO:0007669"/>
    <property type="project" value="InterPro"/>
</dbReference>
<keyword evidence="5" id="KW-1185">Reference proteome</keyword>
<feature type="repeat" description="PPR" evidence="2">
    <location>
        <begin position="300"/>
        <end position="334"/>
    </location>
</feature>
<keyword evidence="1" id="KW-0677">Repeat</keyword>
<dbReference type="EMBL" id="PGOL01001449">
    <property type="protein sequence ID" value="PKI58029.1"/>
    <property type="molecule type" value="Genomic_DNA"/>
</dbReference>
<dbReference type="Gene3D" id="1.25.40.10">
    <property type="entry name" value="Tetratricopeptide repeat domain"/>
    <property type="match status" value="1"/>
</dbReference>
<dbReference type="NCBIfam" id="TIGR00037">
    <property type="entry name" value="eIF_5A"/>
    <property type="match status" value="1"/>
</dbReference>
<name>A0A2I0JP27_PUNGR</name>
<comment type="caution">
    <text evidence="4">The sequence shown here is derived from an EMBL/GenBank/DDBJ whole genome shotgun (WGS) entry which is preliminary data.</text>
</comment>
<dbReference type="STRING" id="22663.A0A2I0JP27"/>
<protein>
    <recommendedName>
        <fullName evidence="3">Translation initiation factor 5A-like N-terminal domain-containing protein</fullName>
    </recommendedName>
</protein>
<evidence type="ECO:0000256" key="2">
    <source>
        <dbReference type="PROSITE-ProRule" id="PRU00708"/>
    </source>
</evidence>
<dbReference type="NCBIfam" id="TIGR00756">
    <property type="entry name" value="PPR"/>
    <property type="match status" value="2"/>
</dbReference>
<proteinExistence type="predicted"/>
<dbReference type="InterPro" id="IPR011990">
    <property type="entry name" value="TPR-like_helical_dom_sf"/>
</dbReference>
<dbReference type="PANTHER" id="PTHR11673">
    <property type="entry name" value="TRANSLATION INITIATION FACTOR 5A FAMILY MEMBER"/>
    <property type="match status" value="1"/>
</dbReference>
<evidence type="ECO:0000313" key="5">
    <source>
        <dbReference type="Proteomes" id="UP000233551"/>
    </source>
</evidence>
<dbReference type="Gene3D" id="2.30.30.30">
    <property type="match status" value="1"/>
</dbReference>
<organism evidence="4 5">
    <name type="scientific">Punica granatum</name>
    <name type="common">Pomegranate</name>
    <dbReference type="NCBI Taxonomy" id="22663"/>
    <lineage>
        <taxon>Eukaryota</taxon>
        <taxon>Viridiplantae</taxon>
        <taxon>Streptophyta</taxon>
        <taxon>Embryophyta</taxon>
        <taxon>Tracheophyta</taxon>
        <taxon>Spermatophyta</taxon>
        <taxon>Magnoliopsida</taxon>
        <taxon>eudicotyledons</taxon>
        <taxon>Gunneridae</taxon>
        <taxon>Pentapetalae</taxon>
        <taxon>rosids</taxon>
        <taxon>malvids</taxon>
        <taxon>Myrtales</taxon>
        <taxon>Lythraceae</taxon>
        <taxon>Punica</taxon>
    </lineage>
</organism>
<dbReference type="GO" id="GO:0003723">
    <property type="term" value="F:RNA binding"/>
    <property type="evidence" value="ECO:0007669"/>
    <property type="project" value="InterPro"/>
</dbReference>
<dbReference type="InterPro" id="IPR048670">
    <property type="entry name" value="IF5A-like_N"/>
</dbReference>